<gene>
    <name evidence="15 17" type="primary">hisIE</name>
    <name evidence="15" type="synonym">hisI</name>
    <name evidence="17" type="ORF">LC087_11045</name>
</gene>
<dbReference type="InterPro" id="IPR023019">
    <property type="entry name" value="His_synth_HisIE"/>
</dbReference>
<dbReference type="HAMAP" id="MF_01020">
    <property type="entry name" value="HisE"/>
    <property type="match status" value="1"/>
</dbReference>
<protein>
    <recommendedName>
        <fullName evidence="15">Histidine biosynthesis bifunctional protein HisIE</fullName>
    </recommendedName>
    <domain>
        <recommendedName>
            <fullName evidence="15">Phosphoribosyl-AMP cyclohydrolase</fullName>
            <shortName evidence="15">PRA-CH</shortName>
            <ecNumber evidence="15">3.5.4.19</ecNumber>
        </recommendedName>
    </domain>
    <domain>
        <recommendedName>
            <fullName evidence="15">Phosphoribosyl-ATP pyrophosphatase</fullName>
            <shortName evidence="15">PRA-PH</shortName>
            <ecNumber evidence="15">3.6.1.31</ecNumber>
        </recommendedName>
    </domain>
</protein>
<keyword evidence="8 15" id="KW-0963">Cytoplasm</keyword>
<dbReference type="NCBIfam" id="NF000768">
    <property type="entry name" value="PRK00051.1"/>
    <property type="match status" value="1"/>
</dbReference>
<keyword evidence="18" id="KW-1185">Reference proteome</keyword>
<dbReference type="InterPro" id="IPR038019">
    <property type="entry name" value="PRib_AMP_CycHydrolase_sf"/>
</dbReference>
<name>A0ABY9JPV9_9BACI</name>
<evidence type="ECO:0000256" key="13">
    <source>
        <dbReference type="ARBA" id="ARBA00023102"/>
    </source>
</evidence>
<keyword evidence="11 15" id="KW-0378">Hydrolase</keyword>
<keyword evidence="13 15" id="KW-0368">Histidine biosynthesis</keyword>
<keyword evidence="10 15" id="KW-0547">Nucleotide-binding</keyword>
<dbReference type="Gene3D" id="3.10.20.810">
    <property type="entry name" value="Phosphoribosyl-AMP cyclohydrolase"/>
    <property type="match status" value="1"/>
</dbReference>
<dbReference type="InterPro" id="IPR008179">
    <property type="entry name" value="HisE"/>
</dbReference>
<dbReference type="EMBL" id="CP129013">
    <property type="protein sequence ID" value="WLR41436.1"/>
    <property type="molecule type" value="Genomic_DNA"/>
</dbReference>
<reference evidence="17 18" key="1">
    <citation type="submission" date="2023-06" db="EMBL/GenBank/DDBJ databases">
        <title>Five Gram-positive bacteria isolated from mangrove sediments in Shenzhen, Guangdong, China.</title>
        <authorList>
            <person name="Yu S."/>
            <person name="Zheng W."/>
            <person name="Huang Y."/>
        </authorList>
    </citation>
    <scope>NUCLEOTIDE SEQUENCE [LARGE SCALE GENOMIC DNA]</scope>
    <source>
        <strain evidence="17 18">SaN35-3</strain>
    </source>
</reference>
<dbReference type="NCBIfam" id="NF002747">
    <property type="entry name" value="PRK02759.1"/>
    <property type="match status" value="1"/>
</dbReference>
<dbReference type="RefSeq" id="WP_226542031.1">
    <property type="nucleotide sequence ID" value="NZ_CP129013.1"/>
</dbReference>
<comment type="subcellular location">
    <subcellularLocation>
        <location evidence="3 15">Cytoplasm</location>
    </subcellularLocation>
</comment>
<accession>A0ABY9JPV9</accession>
<feature type="region of interest" description="Phosphoribosyl-AMP cyclohydrolase" evidence="15">
    <location>
        <begin position="1"/>
        <end position="109"/>
    </location>
</feature>
<evidence type="ECO:0000256" key="7">
    <source>
        <dbReference type="ARBA" id="ARBA00008299"/>
    </source>
</evidence>
<dbReference type="CDD" id="cd11534">
    <property type="entry name" value="NTP-PPase_HisIE_like"/>
    <property type="match status" value="1"/>
</dbReference>
<organism evidence="17 18">
    <name type="scientific">Bacillus carboniphilus</name>
    <dbReference type="NCBI Taxonomy" id="86663"/>
    <lineage>
        <taxon>Bacteria</taxon>
        <taxon>Bacillati</taxon>
        <taxon>Bacillota</taxon>
        <taxon>Bacilli</taxon>
        <taxon>Bacillales</taxon>
        <taxon>Bacillaceae</taxon>
        <taxon>Bacillus</taxon>
    </lineage>
</organism>
<comment type="catalytic activity">
    <reaction evidence="2 15">
        <text>1-(5-phospho-beta-D-ribosyl)-ATP + H2O = 1-(5-phospho-beta-D-ribosyl)-5'-AMP + diphosphate + H(+)</text>
        <dbReference type="Rhea" id="RHEA:22828"/>
        <dbReference type="ChEBI" id="CHEBI:15377"/>
        <dbReference type="ChEBI" id="CHEBI:15378"/>
        <dbReference type="ChEBI" id="CHEBI:33019"/>
        <dbReference type="ChEBI" id="CHEBI:59457"/>
        <dbReference type="ChEBI" id="CHEBI:73183"/>
        <dbReference type="EC" id="3.6.1.31"/>
    </reaction>
</comment>
<keyword evidence="14 15" id="KW-0511">Multifunctional enzyme</keyword>
<keyword evidence="9 15" id="KW-0028">Amino-acid biosynthesis</keyword>
<feature type="domain" description="Phosphoribosyl-AMP cyclohydrolase" evidence="16">
    <location>
        <begin position="29"/>
        <end position="101"/>
    </location>
</feature>
<comment type="pathway">
    <text evidence="4 15">Amino-acid biosynthesis; L-histidine biosynthesis; L-histidine from 5-phospho-alpha-D-ribose 1-diphosphate: step 3/9.</text>
</comment>
<comment type="similarity">
    <text evidence="7 15">In the N-terminal section; belongs to the PRA-CH family.</text>
</comment>
<keyword evidence="12 15" id="KW-0067">ATP-binding</keyword>
<evidence type="ECO:0000313" key="17">
    <source>
        <dbReference type="EMBL" id="WLR41436.1"/>
    </source>
</evidence>
<dbReference type="PANTHER" id="PTHR42945">
    <property type="entry name" value="HISTIDINE BIOSYNTHESIS BIFUNCTIONAL PROTEIN"/>
    <property type="match status" value="1"/>
</dbReference>
<evidence type="ECO:0000259" key="16">
    <source>
        <dbReference type="Pfam" id="PF01502"/>
    </source>
</evidence>
<dbReference type="HAMAP" id="MF_01019">
    <property type="entry name" value="HisIE"/>
    <property type="match status" value="1"/>
</dbReference>
<evidence type="ECO:0000256" key="10">
    <source>
        <dbReference type="ARBA" id="ARBA00022741"/>
    </source>
</evidence>
<evidence type="ECO:0000313" key="18">
    <source>
        <dbReference type="Proteomes" id="UP001197974"/>
    </source>
</evidence>
<evidence type="ECO:0000256" key="3">
    <source>
        <dbReference type="ARBA" id="ARBA00004496"/>
    </source>
</evidence>
<evidence type="ECO:0000256" key="11">
    <source>
        <dbReference type="ARBA" id="ARBA00022801"/>
    </source>
</evidence>
<dbReference type="PANTHER" id="PTHR42945:SF9">
    <property type="entry name" value="HISTIDINE BIOSYNTHESIS BIFUNCTIONAL PROTEIN HISIE"/>
    <property type="match status" value="1"/>
</dbReference>
<comment type="catalytic activity">
    <reaction evidence="1 15">
        <text>1-(5-phospho-beta-D-ribosyl)-5'-AMP + H2O = 1-(5-phospho-beta-D-ribosyl)-5-[(5-phospho-beta-D-ribosylamino)methylideneamino]imidazole-4-carboxamide</text>
        <dbReference type="Rhea" id="RHEA:20049"/>
        <dbReference type="ChEBI" id="CHEBI:15377"/>
        <dbReference type="ChEBI" id="CHEBI:58435"/>
        <dbReference type="ChEBI" id="CHEBI:59457"/>
        <dbReference type="EC" id="3.5.4.19"/>
    </reaction>
</comment>
<dbReference type="InterPro" id="IPR002496">
    <property type="entry name" value="PRib_AMP_CycHydrolase_dom"/>
</dbReference>
<evidence type="ECO:0000256" key="5">
    <source>
        <dbReference type="ARBA" id="ARBA00005204"/>
    </source>
</evidence>
<evidence type="ECO:0000256" key="4">
    <source>
        <dbReference type="ARBA" id="ARBA00005169"/>
    </source>
</evidence>
<dbReference type="EC" id="3.6.1.31" evidence="15"/>
<evidence type="ECO:0000256" key="9">
    <source>
        <dbReference type="ARBA" id="ARBA00022605"/>
    </source>
</evidence>
<dbReference type="Proteomes" id="UP001197974">
    <property type="component" value="Chromosome"/>
</dbReference>
<evidence type="ECO:0000256" key="14">
    <source>
        <dbReference type="ARBA" id="ARBA00023268"/>
    </source>
</evidence>
<dbReference type="GO" id="GO:0004636">
    <property type="term" value="F:phosphoribosyl-ATP diphosphatase activity"/>
    <property type="evidence" value="ECO:0007669"/>
    <property type="project" value="UniProtKB-EC"/>
</dbReference>
<feature type="region of interest" description="Phosphoribosyl-ATP pyrophosphohydrolase" evidence="15">
    <location>
        <begin position="110"/>
        <end position="205"/>
    </location>
</feature>
<dbReference type="SUPFAM" id="SSF141734">
    <property type="entry name" value="HisI-like"/>
    <property type="match status" value="1"/>
</dbReference>
<evidence type="ECO:0000256" key="2">
    <source>
        <dbReference type="ARBA" id="ARBA00001460"/>
    </source>
</evidence>
<dbReference type="Gene3D" id="1.10.287.1080">
    <property type="entry name" value="MazG-like"/>
    <property type="match status" value="1"/>
</dbReference>
<evidence type="ECO:0000256" key="12">
    <source>
        <dbReference type="ARBA" id="ARBA00022840"/>
    </source>
</evidence>
<evidence type="ECO:0000256" key="8">
    <source>
        <dbReference type="ARBA" id="ARBA00022490"/>
    </source>
</evidence>
<evidence type="ECO:0000256" key="6">
    <source>
        <dbReference type="ARBA" id="ARBA00007731"/>
    </source>
</evidence>
<dbReference type="EC" id="3.5.4.19" evidence="15"/>
<evidence type="ECO:0000256" key="1">
    <source>
        <dbReference type="ARBA" id="ARBA00000024"/>
    </source>
</evidence>
<dbReference type="NCBIfam" id="TIGR03188">
    <property type="entry name" value="histidine_hisI"/>
    <property type="match status" value="1"/>
</dbReference>
<evidence type="ECO:0000256" key="15">
    <source>
        <dbReference type="HAMAP-Rule" id="MF_01019"/>
    </source>
</evidence>
<comment type="similarity">
    <text evidence="6 15">In the C-terminal section; belongs to the PRA-PH family.</text>
</comment>
<comment type="pathway">
    <text evidence="5 15">Amino-acid biosynthesis; L-histidine biosynthesis; L-histidine from 5-phospho-alpha-D-ribose 1-diphosphate: step 2/9.</text>
</comment>
<dbReference type="Pfam" id="PF01502">
    <property type="entry name" value="PRA-CH"/>
    <property type="match status" value="1"/>
</dbReference>
<sequence length="205" mass="23468">MNIEEVTFNPDGLVPTIIQDAITMQVLTLAYMNKEALQKTIETNEVWLYSRKRQQLWYKGETSGNIQHVIDLRWDCDKDALLLFVHPTGPACHTGESSCFKGTEGRKTTLTQLETIIEKRKQQAKKGSYTTYLFKEGIDKIAKKVAEEAAEVIIAAKNRNKEEVIWETADLFYHLLVLLNEQDVPLDEVFKVLEGRMISSEETKS</sequence>
<dbReference type="Pfam" id="PF01503">
    <property type="entry name" value="PRA-PH"/>
    <property type="match status" value="1"/>
</dbReference>
<dbReference type="GO" id="GO:0004635">
    <property type="term" value="F:phosphoribosyl-AMP cyclohydrolase activity"/>
    <property type="evidence" value="ECO:0007669"/>
    <property type="project" value="UniProtKB-EC"/>
</dbReference>
<dbReference type="InterPro" id="IPR021130">
    <property type="entry name" value="PRib-ATP_PPHydrolase-like"/>
</dbReference>
<dbReference type="SUPFAM" id="SSF101386">
    <property type="entry name" value="all-alpha NTP pyrophosphatases"/>
    <property type="match status" value="1"/>
</dbReference>
<proteinExistence type="inferred from homology"/>